<protein>
    <submittedName>
        <fullName evidence="2">Uncharacterized protein</fullName>
    </submittedName>
</protein>
<feature type="compositionally biased region" description="Basic and acidic residues" evidence="1">
    <location>
        <begin position="534"/>
        <end position="559"/>
    </location>
</feature>
<feature type="compositionally biased region" description="Polar residues" evidence="1">
    <location>
        <begin position="753"/>
        <end position="763"/>
    </location>
</feature>
<feature type="compositionally biased region" description="Basic and acidic residues" evidence="1">
    <location>
        <begin position="601"/>
        <end position="631"/>
    </location>
</feature>
<evidence type="ECO:0000313" key="2">
    <source>
        <dbReference type="EMBL" id="PFX17507.1"/>
    </source>
</evidence>
<accession>A0A2B4RME0</accession>
<feature type="compositionally biased region" description="Basic and acidic residues" evidence="1">
    <location>
        <begin position="413"/>
        <end position="432"/>
    </location>
</feature>
<feature type="region of interest" description="Disordered" evidence="1">
    <location>
        <begin position="161"/>
        <end position="287"/>
    </location>
</feature>
<feature type="region of interest" description="Disordered" evidence="1">
    <location>
        <begin position="310"/>
        <end position="336"/>
    </location>
</feature>
<feature type="compositionally biased region" description="Polar residues" evidence="1">
    <location>
        <begin position="452"/>
        <end position="463"/>
    </location>
</feature>
<feature type="compositionally biased region" description="Basic and acidic residues" evidence="1">
    <location>
        <begin position="231"/>
        <end position="243"/>
    </location>
</feature>
<reference evidence="3" key="1">
    <citation type="journal article" date="2017" name="bioRxiv">
        <title>Comparative analysis of the genomes of Stylophora pistillata and Acropora digitifera provides evidence for extensive differences between species of corals.</title>
        <authorList>
            <person name="Voolstra C.R."/>
            <person name="Li Y."/>
            <person name="Liew Y.J."/>
            <person name="Baumgarten S."/>
            <person name="Zoccola D."/>
            <person name="Flot J.-F."/>
            <person name="Tambutte S."/>
            <person name="Allemand D."/>
            <person name="Aranda M."/>
        </authorList>
    </citation>
    <scope>NUCLEOTIDE SEQUENCE [LARGE SCALE GENOMIC DNA]</scope>
</reference>
<sequence>MAEDAKEKEETWFSAELKFLEAEYERSKLQVYQDTLFCKRSMVELELLYKNEQLTKSVRVNNKLREHDCRLKEQLESLSTELKNATSQQETAQKTLQDEKIQHLQEKKELEDRMKSEMDRKIEKYRATSSNKENLLKREIMTWKDKQVQASKDAEDLRRELKKKKVSMRTKGIQARTDVNNASTMTQVDSQKSNASTQVQSSTSMSELSQGSNYDGQEIGRDLKNGNGSDNGKKDVVKEDGKVNSKGGRKKAEPKKDQRKNEKGRKAKDKTVQDNKKEKEDDKFGKKIIEEKQKSLRKKKVLCDHKVTCEGNTSTLTGKQAAKPQRDSSTLREAPREFLQPSNVRRFSIAASASVEDDVPFQYCKTPRRLQKSPEIDKNLEKGEDKPGKEVQAEEIKSIKERRCEIVREMLKHVVVEDTANRGELESGDEAKGNLNNHELQDHEKKFEKTASQKQIPKSTNPGTGEEKSLSTDEDNDFFLDLSEEHKQWTGENEKAEESSKDERNEEFSGVREQDKKKRKSIKEKGSQRQATSAEEKPSPAEEKGIELRSAHGNRDHGSRKVLRRRAKEIKQKTNIIEGETVTKKAKTSVECLKGREPAILKKSSPEVEPFSRDIEMPSSEIDRPRVDKLRPSRGTTAHKPLDGTSQLPETEVLGGLSKRASAHGQLFKDLESDEGKLVLNDNPIKTVEETFSVHEKPSHSEKFQRGLEVNNEKEKNGLSSKNRNWKQKEEQLQAVDDVTESKRKRDVHTTDVDSNTQLTSQTHEQKSQDKGRSRRNKQGPPEARGEEKITKGSKENTLRGKQTGQKKRKPISSAREVLAPPEKQFGSTCTSSTENPSILDCTKKRKTLFNSRENSLLVQRPDVQISFVNKTLSRSRANAGIPPSLSAFMRSFIAPKLKKST</sequence>
<organism evidence="2 3">
    <name type="scientific">Stylophora pistillata</name>
    <name type="common">Smooth cauliflower coral</name>
    <dbReference type="NCBI Taxonomy" id="50429"/>
    <lineage>
        <taxon>Eukaryota</taxon>
        <taxon>Metazoa</taxon>
        <taxon>Cnidaria</taxon>
        <taxon>Anthozoa</taxon>
        <taxon>Hexacorallia</taxon>
        <taxon>Scleractinia</taxon>
        <taxon>Astrocoeniina</taxon>
        <taxon>Pocilloporidae</taxon>
        <taxon>Stylophora</taxon>
    </lineage>
</organism>
<feature type="compositionally biased region" description="Basic and acidic residues" evidence="1">
    <location>
        <begin position="690"/>
        <end position="717"/>
    </location>
</feature>
<feature type="compositionally biased region" description="Basic and acidic residues" evidence="1">
    <location>
        <begin position="269"/>
        <end position="287"/>
    </location>
</feature>
<dbReference type="Proteomes" id="UP000225706">
    <property type="component" value="Unassembled WGS sequence"/>
</dbReference>
<feature type="region of interest" description="Disordered" evidence="1">
    <location>
        <begin position="413"/>
        <end position="571"/>
    </location>
</feature>
<feature type="compositionally biased region" description="Basic and acidic residues" evidence="1">
    <location>
        <begin position="439"/>
        <end position="451"/>
    </location>
</feature>
<feature type="compositionally biased region" description="Basic and acidic residues" evidence="1">
    <location>
        <begin position="324"/>
        <end position="336"/>
    </location>
</feature>
<gene>
    <name evidence="2" type="ORF">AWC38_SpisGene18167</name>
</gene>
<feature type="compositionally biased region" description="Basic and acidic residues" evidence="1">
    <location>
        <begin position="740"/>
        <end position="752"/>
    </location>
</feature>
<feature type="compositionally biased region" description="Polar residues" evidence="1">
    <location>
        <begin position="177"/>
        <end position="215"/>
    </location>
</feature>
<keyword evidence="3" id="KW-1185">Reference proteome</keyword>
<feature type="region of interest" description="Disordered" evidence="1">
    <location>
        <begin position="366"/>
        <end position="394"/>
    </location>
</feature>
<dbReference type="EMBL" id="LSMT01000469">
    <property type="protein sequence ID" value="PFX17507.1"/>
    <property type="molecule type" value="Genomic_DNA"/>
</dbReference>
<name>A0A2B4RME0_STYPI</name>
<evidence type="ECO:0000313" key="3">
    <source>
        <dbReference type="Proteomes" id="UP000225706"/>
    </source>
</evidence>
<evidence type="ECO:0000256" key="1">
    <source>
        <dbReference type="SAM" id="MobiDB-lite"/>
    </source>
</evidence>
<feature type="compositionally biased region" description="Basic and acidic residues" evidence="1">
    <location>
        <begin position="483"/>
        <end position="516"/>
    </location>
</feature>
<feature type="compositionally biased region" description="Basic and acidic residues" evidence="1">
    <location>
        <begin position="250"/>
        <end position="261"/>
    </location>
</feature>
<comment type="caution">
    <text evidence="2">The sequence shown here is derived from an EMBL/GenBank/DDBJ whole genome shotgun (WGS) entry which is preliminary data.</text>
</comment>
<proteinExistence type="predicted"/>
<dbReference type="AlphaFoldDB" id="A0A2B4RME0"/>
<feature type="region of interest" description="Disordered" evidence="1">
    <location>
        <begin position="690"/>
        <end position="838"/>
    </location>
</feature>
<feature type="compositionally biased region" description="Basic and acidic residues" evidence="1">
    <location>
        <begin position="372"/>
        <end position="394"/>
    </location>
</feature>
<feature type="compositionally biased region" description="Polar residues" evidence="1">
    <location>
        <begin position="826"/>
        <end position="837"/>
    </location>
</feature>
<feature type="compositionally biased region" description="Basic and acidic residues" evidence="1">
    <location>
        <begin position="784"/>
        <end position="799"/>
    </location>
</feature>
<dbReference type="OrthoDB" id="5988845at2759"/>
<feature type="region of interest" description="Disordered" evidence="1">
    <location>
        <begin position="601"/>
        <end position="658"/>
    </location>
</feature>